<evidence type="ECO:0000313" key="8">
    <source>
        <dbReference type="Proteomes" id="UP000751190"/>
    </source>
</evidence>
<dbReference type="InterPro" id="IPR029063">
    <property type="entry name" value="SAM-dependent_MTases_sf"/>
</dbReference>
<accession>A0A8J5XRN7</accession>
<dbReference type="Gene3D" id="2.40.30.10">
    <property type="entry name" value="Translation factors"/>
    <property type="match status" value="1"/>
</dbReference>
<organism evidence="7 8">
    <name type="scientific">Diacronema lutheri</name>
    <name type="common">Unicellular marine alga</name>
    <name type="synonym">Monochrysis lutheri</name>
    <dbReference type="NCBI Taxonomy" id="2081491"/>
    <lineage>
        <taxon>Eukaryota</taxon>
        <taxon>Haptista</taxon>
        <taxon>Haptophyta</taxon>
        <taxon>Pavlovophyceae</taxon>
        <taxon>Pavlovales</taxon>
        <taxon>Pavlovaceae</taxon>
        <taxon>Diacronema</taxon>
    </lineage>
</organism>
<dbReference type="CDD" id="cd00322">
    <property type="entry name" value="FNR_like"/>
    <property type="match status" value="1"/>
</dbReference>
<feature type="signal peptide" evidence="5">
    <location>
        <begin position="1"/>
        <end position="17"/>
    </location>
</feature>
<comment type="catalytic activity">
    <reaction evidence="3">
        <text>a 5'-end (5'-triphosphoguanosine)-ribonucleoside in mRNA + S-adenosyl-L-methionine = a 5'-end (N(7)-methyl 5'-triphosphoguanosine)-ribonucleoside in mRNA + S-adenosyl-L-homocysteine</text>
        <dbReference type="Rhea" id="RHEA:67008"/>
        <dbReference type="Rhea" id="RHEA-COMP:17166"/>
        <dbReference type="Rhea" id="RHEA-COMP:17167"/>
        <dbReference type="ChEBI" id="CHEBI:57856"/>
        <dbReference type="ChEBI" id="CHEBI:59789"/>
        <dbReference type="ChEBI" id="CHEBI:156461"/>
        <dbReference type="ChEBI" id="CHEBI:167617"/>
        <dbReference type="EC" id="2.1.1.56"/>
    </reaction>
</comment>
<protein>
    <recommendedName>
        <fullName evidence="6">mRNA cap 0 methyltransferase domain-containing protein</fullName>
    </recommendedName>
</protein>
<evidence type="ECO:0000256" key="5">
    <source>
        <dbReference type="SAM" id="SignalP"/>
    </source>
</evidence>
<proteinExistence type="predicted"/>
<evidence type="ECO:0000256" key="2">
    <source>
        <dbReference type="ARBA" id="ARBA00022679"/>
    </source>
</evidence>
<keyword evidence="2" id="KW-0808">Transferase</keyword>
<dbReference type="GO" id="GO:0004482">
    <property type="term" value="F:mRNA 5'-cap (guanine-N7-)-methyltransferase activity"/>
    <property type="evidence" value="ECO:0007669"/>
    <property type="project" value="UniProtKB-EC"/>
</dbReference>
<dbReference type="Gene3D" id="3.40.50.150">
    <property type="entry name" value="Vaccinia Virus protein VP39"/>
    <property type="match status" value="1"/>
</dbReference>
<keyword evidence="8" id="KW-1185">Reference proteome</keyword>
<reference evidence="7" key="1">
    <citation type="submission" date="2021-05" db="EMBL/GenBank/DDBJ databases">
        <title>The genome of the haptophyte Pavlova lutheri (Diacronema luteri, Pavlovales) - a model for lipid biosynthesis in eukaryotic algae.</title>
        <authorList>
            <person name="Hulatt C.J."/>
            <person name="Posewitz M.C."/>
        </authorList>
    </citation>
    <scope>NUCLEOTIDE SEQUENCE</scope>
    <source>
        <strain evidence="7">NIVA-4/92</strain>
    </source>
</reference>
<keyword evidence="5" id="KW-0732">Signal</keyword>
<gene>
    <name evidence="7" type="ORF">KFE25_003233</name>
</gene>
<dbReference type="OrthoDB" id="1856718at2759"/>
<feature type="region of interest" description="Disordered" evidence="4">
    <location>
        <begin position="278"/>
        <end position="312"/>
    </location>
</feature>
<dbReference type="CDD" id="cd02440">
    <property type="entry name" value="AdoMet_MTases"/>
    <property type="match status" value="1"/>
</dbReference>
<evidence type="ECO:0000256" key="1">
    <source>
        <dbReference type="ARBA" id="ARBA00022603"/>
    </source>
</evidence>
<dbReference type="Proteomes" id="UP000751190">
    <property type="component" value="Unassembled WGS sequence"/>
</dbReference>
<dbReference type="AlphaFoldDB" id="A0A8J5XRN7"/>
<dbReference type="EMBL" id="JAGTXO010000013">
    <property type="protein sequence ID" value="KAG8464170.1"/>
    <property type="molecule type" value="Genomic_DNA"/>
</dbReference>
<dbReference type="SUPFAM" id="SSF52343">
    <property type="entry name" value="Ferredoxin reductase-like, C-terminal NADP-linked domain"/>
    <property type="match status" value="1"/>
</dbReference>
<dbReference type="PROSITE" id="PS51562">
    <property type="entry name" value="RNA_CAP0_MT"/>
    <property type="match status" value="1"/>
</dbReference>
<feature type="chain" id="PRO_5035206451" description="mRNA cap 0 methyltransferase domain-containing protein" evidence="5">
    <location>
        <begin position="18"/>
        <end position="640"/>
    </location>
</feature>
<dbReference type="Pfam" id="PF00175">
    <property type="entry name" value="NAD_binding_1"/>
    <property type="match status" value="1"/>
</dbReference>
<comment type="caution">
    <text evidence="7">The sequence shown here is derived from an EMBL/GenBank/DDBJ whole genome shotgun (WGS) entry which is preliminary data.</text>
</comment>
<dbReference type="PANTHER" id="PTHR47215:SF1">
    <property type="entry name" value="F9L1.8 PROTEIN"/>
    <property type="match status" value="1"/>
</dbReference>
<dbReference type="Pfam" id="PF03291">
    <property type="entry name" value="mRNA_G-N7_MeTrfase"/>
    <property type="match status" value="1"/>
</dbReference>
<feature type="domain" description="MRNA cap 0 methyltransferase" evidence="6">
    <location>
        <begin position="339"/>
        <end position="640"/>
    </location>
</feature>
<evidence type="ECO:0000259" key="6">
    <source>
        <dbReference type="PROSITE" id="PS51562"/>
    </source>
</evidence>
<keyword evidence="1" id="KW-0489">Methyltransferase</keyword>
<dbReference type="InterPro" id="IPR004971">
    <property type="entry name" value="mRNA_G-N7_MeTrfase_dom"/>
</dbReference>
<dbReference type="GO" id="GO:0016491">
    <property type="term" value="F:oxidoreductase activity"/>
    <property type="evidence" value="ECO:0007669"/>
    <property type="project" value="InterPro"/>
</dbReference>
<feature type="compositionally biased region" description="Basic and acidic residues" evidence="4">
    <location>
        <begin position="293"/>
        <end position="304"/>
    </location>
</feature>
<evidence type="ECO:0000256" key="4">
    <source>
        <dbReference type="SAM" id="MobiDB-lite"/>
    </source>
</evidence>
<dbReference type="InterPro" id="IPR017938">
    <property type="entry name" value="Riboflavin_synthase-like_b-brl"/>
</dbReference>
<name>A0A8J5XRN7_DIALT</name>
<dbReference type="InterPro" id="IPR001433">
    <property type="entry name" value="OxRdtase_FAD/NAD-bd"/>
</dbReference>
<dbReference type="PANTHER" id="PTHR47215">
    <property type="match status" value="1"/>
</dbReference>
<sequence>MARAVAAVALLASCAGAMRAPGRALAHGRGATRMQAWAEPEFSAVSIASVKPSTGSGLVEVAIHAPDAFRAAYTTAGQFVQLRPSADVKAGFFAIASAPGAPGALEFLIKETESTQWLAAAAAGTGALMCAPMGKGYATGAITDVGSAPCTHVALCAAGSGIAPLRALIEAGMFGARSAQLLYGCRSLDAMAYRDRFDDWAARGVQVVPVLSRDASYAGATGYVQALLPERLARPAETVIVLCGGKEMQEGVKQAAAALGVPSERARERFARRAAWPPRRRFARPPPLPARAPPHDYKGARDESSAPDGDDWVKRRAHYDRQAHVDSSRAHALRRRAHGPLIAYKKLANGMKRAQVEAVRGAALLIDVGCGRGGDLLKWWDARIERVIATDLSDAELDEARRRAAELHAERCRARRFVGRVEWHCANCAAGDLAERLLRWSGGQACDAVSCQFALQFFFGSRASAHALLDAVWRSLHDGGRFFGIAPDGDAIVRLCEEEGRDGLFQMDEPFGLRVCLLPDARGGDGHGAHAGGDAATPAADAAADADASAPAGDARGAFGRLVTFALDDTVTAGSDDAACTEYVLRPAVLHELAAAVGLEPIAAECGPLIEQARRHGLPELADAQRRVASLYFCFAFRRT</sequence>
<dbReference type="SUPFAM" id="SSF53335">
    <property type="entry name" value="S-adenosyl-L-methionine-dependent methyltransferases"/>
    <property type="match status" value="1"/>
</dbReference>
<evidence type="ECO:0000256" key="3">
    <source>
        <dbReference type="ARBA" id="ARBA00044712"/>
    </source>
</evidence>
<evidence type="ECO:0000313" key="7">
    <source>
        <dbReference type="EMBL" id="KAG8464170.1"/>
    </source>
</evidence>
<dbReference type="Gene3D" id="3.40.50.80">
    <property type="entry name" value="Nucleotide-binding domain of ferredoxin-NADP reductase (FNR) module"/>
    <property type="match status" value="1"/>
</dbReference>
<dbReference type="InterPro" id="IPR039261">
    <property type="entry name" value="FNR_nucleotide-bd"/>
</dbReference>
<dbReference type="SUPFAM" id="SSF63380">
    <property type="entry name" value="Riboflavin synthase domain-like"/>
    <property type="match status" value="1"/>
</dbReference>